<dbReference type="EMBL" id="JF811580">
    <property type="protein sequence ID" value="AES12476.1"/>
    <property type="molecule type" value="Genomic_RNA"/>
</dbReference>
<proteinExistence type="predicted"/>
<evidence type="ECO:0000259" key="2">
    <source>
        <dbReference type="Pfam" id="PF17750"/>
    </source>
</evidence>
<dbReference type="Gene3D" id="2.60.90.40">
    <property type="match status" value="1"/>
</dbReference>
<reference evidence="3" key="1">
    <citation type="journal article" date="2011" name="PLoS ONE">
        <title>Investigation of a potential zoonotic transmission of orthoreovirus associated with acute influenza-like illness in an adult patient.</title>
        <authorList>
            <person name="Chua K.B."/>
            <person name="Voon K."/>
            <person name="Yu M."/>
            <person name="Keniscope C."/>
            <person name="Abdul Rasid K."/>
            <person name="Wang L.F."/>
        </authorList>
    </citation>
    <scope>NUCLEOTIDE SEQUENCE</scope>
    <source>
        <strain evidence="3">Sikamat/MYS/2010</strain>
    </source>
</reference>
<evidence type="ECO:0000313" key="3">
    <source>
        <dbReference type="EMBL" id="AES12476.1"/>
    </source>
</evidence>
<dbReference type="SUPFAM" id="SSF90257">
    <property type="entry name" value="Myosin rod fragments"/>
    <property type="match status" value="1"/>
</dbReference>
<protein>
    <submittedName>
        <fullName evidence="3">Sigma C</fullName>
    </submittedName>
</protein>
<reference evidence="3" key="2">
    <citation type="submission" date="2011-04" db="EMBL/GenBank/DDBJ databases">
        <authorList>
            <person name="Chua K."/>
            <person name="Voon K."/>
            <person name="Yu M."/>
            <person name="Wang L."/>
        </authorList>
    </citation>
    <scope>NUCLEOTIDE SEQUENCE</scope>
    <source>
        <strain evidence="3">Sikamat/MYS/2010</strain>
    </source>
</reference>
<organism evidence="3">
    <name type="scientific">Pteropine orthoreovirus Sikamat/MYS/2010</name>
    <dbReference type="NCBI Taxonomy" id="1109732"/>
    <lineage>
        <taxon>Viruses</taxon>
        <taxon>Riboviria</taxon>
        <taxon>Orthornavirae</taxon>
        <taxon>Duplornaviricota</taxon>
        <taxon>Resentoviricetes</taxon>
        <taxon>Reovirales</taxon>
        <taxon>Spinareoviridae</taxon>
        <taxon>Orthoreovirus</taxon>
        <taxon>Orthoreovirus nelsonense</taxon>
        <taxon>Nelson Bay orthoreovirus</taxon>
    </lineage>
</organism>
<dbReference type="Proteomes" id="UP001055350">
    <property type="component" value="Genome"/>
</dbReference>
<feature type="coiled-coil region" evidence="1">
    <location>
        <begin position="138"/>
        <end position="165"/>
    </location>
</feature>
<dbReference type="Pfam" id="PF17750">
    <property type="entry name" value="Reo_sigmaC_M"/>
    <property type="match status" value="1"/>
</dbReference>
<name>G8EEN6_9REOV</name>
<sequence>MTDLMSSFTIHHSLNPQQRREVIALIMTMTQSISASRSDLSALRDELTSLRTKVADVSSQLASTSSTITQLSTQCSALSAELTSYSNTLSTLSSTIASHTDKLSELSTSLTSASSRLDATSDSVTQLSSDYASLRTDVTNLKSSLSTLAAQVNSLETKLNDTNQTVPKQVLSPLAINDGTLTLNMNPRFCRDSAGLASYSSQTLLQTFSANLASSIPDTNLATTIIVHSHGSVSTFNLTSQHAFEPNAAKTQLTLDIRQFQPTPTDWSVLLAQPAFQASDFLGYAWASVAGIWAPITLVGRVDSNPKVITLQLGTTSIDRITGLVLTFSIDT</sequence>
<dbReference type="Gene3D" id="2.10.25.20">
    <property type="entry name" value="reovirus attachment protein sigma1, domain 1"/>
    <property type="match status" value="1"/>
</dbReference>
<dbReference type="Gene3D" id="1.20.5.340">
    <property type="match status" value="2"/>
</dbReference>
<evidence type="ECO:0000256" key="1">
    <source>
        <dbReference type="SAM" id="Coils"/>
    </source>
</evidence>
<accession>G8EEN6</accession>
<dbReference type="InterPro" id="IPR041345">
    <property type="entry name" value="Reo_sigmaC_M"/>
</dbReference>
<feature type="domain" description="Reovirus sigma C capsid protein triple beta spiral" evidence="2">
    <location>
        <begin position="172"/>
        <end position="201"/>
    </location>
</feature>
<keyword evidence="1" id="KW-0175">Coiled coil</keyword>